<dbReference type="EMBL" id="RBAK01000001">
    <property type="protein sequence ID" value="RKN51238.1"/>
    <property type="molecule type" value="Genomic_DNA"/>
</dbReference>
<keyword evidence="3" id="KW-1185">Reference proteome</keyword>
<dbReference type="PANTHER" id="PTHR42912:SF93">
    <property type="entry name" value="N6-ADENOSINE-METHYLTRANSFERASE TMT1A"/>
    <property type="match status" value="1"/>
</dbReference>
<evidence type="ECO:0000313" key="2">
    <source>
        <dbReference type="EMBL" id="RKN51238.1"/>
    </source>
</evidence>
<evidence type="ECO:0000259" key="1">
    <source>
        <dbReference type="Pfam" id="PF13649"/>
    </source>
</evidence>
<comment type="caution">
    <text evidence="2">The sequence shown here is derived from an EMBL/GenBank/DDBJ whole genome shotgun (WGS) entry which is preliminary data.</text>
</comment>
<organism evidence="2 3">
    <name type="scientific">Micromonospora endolithica</name>
    <dbReference type="NCBI Taxonomy" id="230091"/>
    <lineage>
        <taxon>Bacteria</taxon>
        <taxon>Bacillati</taxon>
        <taxon>Actinomycetota</taxon>
        <taxon>Actinomycetes</taxon>
        <taxon>Micromonosporales</taxon>
        <taxon>Micromonosporaceae</taxon>
        <taxon>Micromonospora</taxon>
    </lineage>
</organism>
<dbReference type="CDD" id="cd02440">
    <property type="entry name" value="AdoMet_MTases"/>
    <property type="match status" value="1"/>
</dbReference>
<dbReference type="PANTHER" id="PTHR42912">
    <property type="entry name" value="METHYLTRANSFERASE"/>
    <property type="match status" value="1"/>
</dbReference>
<dbReference type="Pfam" id="PF13649">
    <property type="entry name" value="Methyltransf_25"/>
    <property type="match status" value="1"/>
</dbReference>
<sequence>MNRMETALINSPPRRWLQRWYEAPWLRRLGGPLPPGARVLEIGCGPGYGTRLILERFGAAHVDALDLDPAMIARARRRLAGYGDRVRLQTGDAVDLRASVDATDPSYDAVFDFAIVHHIPAWRAAIAEIARVLRPGGRFYFDEVTARALSRPTYRALFDHPRDDRFTAEEFRAELHRHSLHVGDQWRTLVGGDYLIGVATRR</sequence>
<gene>
    <name evidence="2" type="ORF">D7223_00710</name>
</gene>
<dbReference type="GO" id="GO:0008168">
    <property type="term" value="F:methyltransferase activity"/>
    <property type="evidence" value="ECO:0007669"/>
    <property type="project" value="UniProtKB-KW"/>
</dbReference>
<dbReference type="Gene3D" id="3.40.50.150">
    <property type="entry name" value="Vaccinia Virus protein VP39"/>
    <property type="match status" value="1"/>
</dbReference>
<proteinExistence type="predicted"/>
<keyword evidence="2" id="KW-0489">Methyltransferase</keyword>
<dbReference type="AlphaFoldDB" id="A0A3A9ZSJ0"/>
<evidence type="ECO:0000313" key="3">
    <source>
        <dbReference type="Proteomes" id="UP000281726"/>
    </source>
</evidence>
<reference evidence="2 3" key="1">
    <citation type="journal article" date="2004" name="Syst. Appl. Microbiol.">
        <title>Cryptoendolithic actinomycetes from antarctic sandstone rock samples: Micromonospora endolithica sp. nov. and two isolates related to Micromonospora coerulea Jensen 1932.</title>
        <authorList>
            <person name="Hirsch P."/>
            <person name="Mevs U."/>
            <person name="Kroppenstedt R.M."/>
            <person name="Schumann P."/>
            <person name="Stackebrandt E."/>
        </authorList>
    </citation>
    <scope>NUCLEOTIDE SEQUENCE [LARGE SCALE GENOMIC DNA]</scope>
    <source>
        <strain evidence="2 3">JCM 12677</strain>
    </source>
</reference>
<keyword evidence="2" id="KW-0808">Transferase</keyword>
<protein>
    <submittedName>
        <fullName evidence="2">Class I SAM-dependent methyltransferase</fullName>
    </submittedName>
</protein>
<dbReference type="InterPro" id="IPR050508">
    <property type="entry name" value="Methyltransf_Superfamily"/>
</dbReference>
<dbReference type="OrthoDB" id="4228691at2"/>
<accession>A0A3A9ZSJ0</accession>
<feature type="domain" description="Methyltransferase" evidence="1">
    <location>
        <begin position="39"/>
        <end position="137"/>
    </location>
</feature>
<dbReference type="RefSeq" id="WP_120725551.1">
    <property type="nucleotide sequence ID" value="NZ_RBAK01000001.1"/>
</dbReference>
<dbReference type="SUPFAM" id="SSF53335">
    <property type="entry name" value="S-adenosyl-L-methionine-dependent methyltransferases"/>
    <property type="match status" value="1"/>
</dbReference>
<dbReference type="GO" id="GO:0032259">
    <property type="term" value="P:methylation"/>
    <property type="evidence" value="ECO:0007669"/>
    <property type="project" value="UniProtKB-KW"/>
</dbReference>
<dbReference type="InterPro" id="IPR029063">
    <property type="entry name" value="SAM-dependent_MTases_sf"/>
</dbReference>
<dbReference type="InterPro" id="IPR041698">
    <property type="entry name" value="Methyltransf_25"/>
</dbReference>
<name>A0A3A9ZSJ0_9ACTN</name>
<dbReference type="Proteomes" id="UP000281726">
    <property type="component" value="Unassembled WGS sequence"/>
</dbReference>